<accession>A0A0A9AY59</accession>
<proteinExistence type="predicted"/>
<reference evidence="1" key="1">
    <citation type="submission" date="2014-09" db="EMBL/GenBank/DDBJ databases">
        <authorList>
            <person name="Magalhaes I.L.F."/>
            <person name="Oliveira U."/>
            <person name="Santos F.R."/>
            <person name="Vidigal T.H.D.A."/>
            <person name="Brescovit A.D."/>
            <person name="Santos A.J."/>
        </authorList>
    </citation>
    <scope>NUCLEOTIDE SEQUENCE</scope>
    <source>
        <tissue evidence="1">Shoot tissue taken approximately 20 cm above the soil surface</tissue>
    </source>
</reference>
<evidence type="ECO:0000313" key="1">
    <source>
        <dbReference type="EMBL" id="JAD56649.1"/>
    </source>
</evidence>
<protein>
    <submittedName>
        <fullName evidence="1">Uncharacterized protein</fullName>
    </submittedName>
</protein>
<dbReference type="AlphaFoldDB" id="A0A0A9AY59"/>
<reference evidence="1" key="2">
    <citation type="journal article" date="2015" name="Data Brief">
        <title>Shoot transcriptome of the giant reed, Arundo donax.</title>
        <authorList>
            <person name="Barrero R.A."/>
            <person name="Guerrero F.D."/>
            <person name="Moolhuijzen P."/>
            <person name="Goolsby J.A."/>
            <person name="Tidwell J."/>
            <person name="Bellgard S.E."/>
            <person name="Bellgard M.I."/>
        </authorList>
    </citation>
    <scope>NUCLEOTIDE SEQUENCE</scope>
    <source>
        <tissue evidence="1">Shoot tissue taken approximately 20 cm above the soil surface</tissue>
    </source>
</reference>
<dbReference type="EMBL" id="GBRH01241246">
    <property type="protein sequence ID" value="JAD56649.1"/>
    <property type="molecule type" value="Transcribed_RNA"/>
</dbReference>
<sequence>MHDDINYRGPPFEFRDIIGSKVCSEKYSQ</sequence>
<name>A0A0A9AY59_ARUDO</name>
<organism evidence="1">
    <name type="scientific">Arundo donax</name>
    <name type="common">Giant reed</name>
    <name type="synonym">Donax arundinaceus</name>
    <dbReference type="NCBI Taxonomy" id="35708"/>
    <lineage>
        <taxon>Eukaryota</taxon>
        <taxon>Viridiplantae</taxon>
        <taxon>Streptophyta</taxon>
        <taxon>Embryophyta</taxon>
        <taxon>Tracheophyta</taxon>
        <taxon>Spermatophyta</taxon>
        <taxon>Magnoliopsida</taxon>
        <taxon>Liliopsida</taxon>
        <taxon>Poales</taxon>
        <taxon>Poaceae</taxon>
        <taxon>PACMAD clade</taxon>
        <taxon>Arundinoideae</taxon>
        <taxon>Arundineae</taxon>
        <taxon>Arundo</taxon>
    </lineage>
</organism>